<feature type="region of interest" description="Disordered" evidence="4">
    <location>
        <begin position="141"/>
        <end position="182"/>
    </location>
</feature>
<dbReference type="GO" id="GO:0005634">
    <property type="term" value="C:nucleus"/>
    <property type="evidence" value="ECO:0007669"/>
    <property type="project" value="UniProtKB-SubCell"/>
</dbReference>
<organism evidence="6 7">
    <name type="scientific">Kingdonia uniflora</name>
    <dbReference type="NCBI Taxonomy" id="39325"/>
    <lineage>
        <taxon>Eukaryota</taxon>
        <taxon>Viridiplantae</taxon>
        <taxon>Streptophyta</taxon>
        <taxon>Embryophyta</taxon>
        <taxon>Tracheophyta</taxon>
        <taxon>Spermatophyta</taxon>
        <taxon>Magnoliopsida</taxon>
        <taxon>Ranunculales</taxon>
        <taxon>Circaeasteraceae</taxon>
        <taxon>Kingdonia</taxon>
    </lineage>
</organism>
<evidence type="ECO:0000256" key="1">
    <source>
        <dbReference type="ARBA" id="ARBA00004123"/>
    </source>
</evidence>
<dbReference type="GO" id="GO:0006974">
    <property type="term" value="P:DNA damage response"/>
    <property type="evidence" value="ECO:0007669"/>
    <property type="project" value="UniProtKB-KW"/>
</dbReference>
<feature type="region of interest" description="Disordered" evidence="4">
    <location>
        <begin position="258"/>
        <end position="280"/>
    </location>
</feature>
<feature type="compositionally biased region" description="Basic and acidic residues" evidence="4">
    <location>
        <begin position="159"/>
        <end position="176"/>
    </location>
</feature>
<keyword evidence="2" id="KW-0227">DNA damage</keyword>
<feature type="domain" description="BRCT" evidence="5">
    <location>
        <begin position="1071"/>
        <end position="1160"/>
    </location>
</feature>
<dbReference type="SMART" id="SM00292">
    <property type="entry name" value="BRCT"/>
    <property type="match status" value="1"/>
</dbReference>
<evidence type="ECO:0000313" key="7">
    <source>
        <dbReference type="Proteomes" id="UP000541444"/>
    </source>
</evidence>
<proteinExistence type="predicted"/>
<dbReference type="SUPFAM" id="SSF52113">
    <property type="entry name" value="BRCT domain"/>
    <property type="match status" value="1"/>
</dbReference>
<accession>A0A7J7PBU7</accession>
<dbReference type="Pfam" id="PF16589">
    <property type="entry name" value="BRCT_2"/>
    <property type="match status" value="1"/>
</dbReference>
<dbReference type="CDD" id="cd18432">
    <property type="entry name" value="BRCT_PAXIP1_rpt6_like"/>
    <property type="match status" value="1"/>
</dbReference>
<name>A0A7J7PBU7_9MAGN</name>
<dbReference type="InterPro" id="IPR001357">
    <property type="entry name" value="BRCT_dom"/>
</dbReference>
<dbReference type="EMBL" id="JACGCM010000067">
    <property type="protein sequence ID" value="KAF6176604.1"/>
    <property type="molecule type" value="Genomic_DNA"/>
</dbReference>
<dbReference type="InterPro" id="IPR051579">
    <property type="entry name" value="DDR_Transcriptional_Reg"/>
</dbReference>
<dbReference type="PANTHER" id="PTHR23196:SF1">
    <property type="entry name" value="PAX-INTERACTING PROTEIN 1"/>
    <property type="match status" value="1"/>
</dbReference>
<dbReference type="PANTHER" id="PTHR23196">
    <property type="entry name" value="PAX TRANSCRIPTION ACTIVATION DOMAIN INTERACTING PROTEIN"/>
    <property type="match status" value="1"/>
</dbReference>
<dbReference type="OrthoDB" id="342264at2759"/>
<feature type="region of interest" description="Disordered" evidence="4">
    <location>
        <begin position="673"/>
        <end position="703"/>
    </location>
</feature>
<protein>
    <recommendedName>
        <fullName evidence="5">BRCT domain-containing protein</fullName>
    </recommendedName>
</protein>
<evidence type="ECO:0000313" key="6">
    <source>
        <dbReference type="EMBL" id="KAF6176604.1"/>
    </source>
</evidence>
<evidence type="ECO:0000256" key="4">
    <source>
        <dbReference type="SAM" id="MobiDB-lite"/>
    </source>
</evidence>
<feature type="compositionally biased region" description="Polar residues" evidence="4">
    <location>
        <begin position="141"/>
        <end position="154"/>
    </location>
</feature>
<evidence type="ECO:0000256" key="3">
    <source>
        <dbReference type="ARBA" id="ARBA00023242"/>
    </source>
</evidence>
<dbReference type="CDD" id="cd17744">
    <property type="entry name" value="BRCT_MDC1_rpt1"/>
    <property type="match status" value="1"/>
</dbReference>
<gene>
    <name evidence="6" type="ORF">GIB67_034466</name>
</gene>
<feature type="region of interest" description="Disordered" evidence="4">
    <location>
        <begin position="48"/>
        <end position="87"/>
    </location>
</feature>
<comment type="caution">
    <text evidence="6">The sequence shown here is derived from an EMBL/GenBank/DDBJ whole genome shotgun (WGS) entry which is preliminary data.</text>
</comment>
<evidence type="ECO:0000259" key="5">
    <source>
        <dbReference type="PROSITE" id="PS50172"/>
    </source>
</evidence>
<reference evidence="6 7" key="1">
    <citation type="journal article" date="2020" name="IScience">
        <title>Genome Sequencing of the Endangered Kingdonia uniflora (Circaeasteraceae, Ranunculales) Reveals Potential Mechanisms of Evolutionary Specialization.</title>
        <authorList>
            <person name="Sun Y."/>
            <person name="Deng T."/>
            <person name="Zhang A."/>
            <person name="Moore M.J."/>
            <person name="Landis J.B."/>
            <person name="Lin N."/>
            <person name="Zhang H."/>
            <person name="Zhang X."/>
            <person name="Huang J."/>
            <person name="Zhang X."/>
            <person name="Sun H."/>
            <person name="Wang H."/>
        </authorList>
    </citation>
    <scope>NUCLEOTIDE SEQUENCE [LARGE SCALE GENOMIC DNA]</scope>
    <source>
        <strain evidence="6">TB1705</strain>
        <tissue evidence="6">Leaf</tissue>
    </source>
</reference>
<feature type="region of interest" description="Disordered" evidence="4">
    <location>
        <begin position="1"/>
        <end position="27"/>
    </location>
</feature>
<feature type="compositionally biased region" description="Polar residues" evidence="4">
    <location>
        <begin position="12"/>
        <end position="23"/>
    </location>
</feature>
<feature type="compositionally biased region" description="Acidic residues" evidence="4">
    <location>
        <begin position="1"/>
        <end position="11"/>
    </location>
</feature>
<evidence type="ECO:0000256" key="2">
    <source>
        <dbReference type="ARBA" id="ARBA00022763"/>
    </source>
</evidence>
<keyword evidence="7" id="KW-1185">Reference proteome</keyword>
<dbReference type="Proteomes" id="UP000541444">
    <property type="component" value="Unassembled WGS sequence"/>
</dbReference>
<dbReference type="PROSITE" id="PS50172">
    <property type="entry name" value="BRCT"/>
    <property type="match status" value="1"/>
</dbReference>
<dbReference type="InterPro" id="IPR036420">
    <property type="entry name" value="BRCT_dom_sf"/>
</dbReference>
<dbReference type="Gene3D" id="3.40.50.10190">
    <property type="entry name" value="BRCT domain"/>
    <property type="match status" value="2"/>
</dbReference>
<feature type="compositionally biased region" description="Polar residues" evidence="4">
    <location>
        <begin position="66"/>
        <end position="77"/>
    </location>
</feature>
<comment type="subcellular location">
    <subcellularLocation>
        <location evidence="1">Nucleus</location>
    </subcellularLocation>
</comment>
<sequence>MGPIGDDDTEVNSDSMDTTQPFNDTIPIDIQTQVVDDSDCDFEENVRTQVLNDEFGDSDDGGGTDRTQVLSDGSNRVSDNEECRGGVDGAVVDGIEGLVVADSETSSDERRDSGAMRRSFMSIRTASLRASGLAAAYKMTSNGTKSDQSSNPIAAQSGKIKEDNQMTALRDREPGKCIRNSNEGGDEVKWSVKSAVRKLFSENSPAGKNGSINDNEGKMDHEFAGLSYVASQEPGDLSQHNALNIVDRLFTVESLPQEVSHEKNVGKKSSPRVSSAKGSRSLALKSNYRSPLGQGEIFDWVDSREDECGGDFFYKQKETIFRSGSHERRSFNHLPRGRHQSKIGKGVVNKLEEKGGALKFRQKIMGLICSDSKLMSCKSEEKGKILEVPETKARKNVSRKLDEQLNPEPLDQQLEANCTDVGIDTQMAAEAIEALVCGHPPNHDIHDAHKVVPNENGHVPKFSKRNKVHEVKSSKETWSTRSISRRKSKNLAVDLGPNDQQHETNCTDAGIGNQMAAEAIKALVYDDPPNHDMHDASKIAPNENERVSRLTTKEKVHEVKSIKESRCTCSTFRRNSKNPTVELGPDEQQHEANCTDVGIGTQMAAEAMEALVYGDPPNHDICNAIVPDGNGRILRLSKGRKLHEAKSSKEMCSTSGKNYKKLTVELGINSAVKAERKKRKSRDKEDQHTGNAPNGCESSDRQSYKSVKQIELVRDFDKTLVKEVDKILSLLNSNGKLALCDVKTQNNDRYYSTPIARRTRRSLSKIALEGSENPKSDSGRDKQDRIEVSIAKKRRRPSSLVVGAPKISISEGKDNILASDQIAGVMKLKSRQQEFPDVNGLREDLASASIEKRDALTRSKEMITNRNTLDHLKEAAKVYDQSSAVDREEAKGQSTTKRKRSKVNVTNVNLDFRRITRSYIDRNPPLSTLEEKSEGTLTRKDVVRPGLANTAVHCSLALMNEKMTRKDLVRANCSTHFGKEIDEDYLKSAKNVDGSARIESSPREKAKLSGSTCVTPVECTTPINAASPVCIGNDYRKQSCRKALSRSPLMRELTRLDATNAVLTLGLKDLRKRRDMTNVRVLFSHHLDEDIIKQQKKILTRLGVPVVCSSSEATHFVTDKFVRTRNMLETIALGKPIVTHLWLESCGQASCLIDEKNYLLRDLKKEKEIGFNMPVSLARACQSPLLKGKRVFITPNIKPGKELIASLVKAVQGQQLAFSASLASNFSYHIPILFRIPSQAVERIGRSVTKDNKIPDDLLVLSCEEDYTICVPLLGKGASVYSAEFLLNGIVIQKLDYESHQLFTDHVKRTRSTIWMRKDGNKFLPVNKCK</sequence>
<keyword evidence="3" id="KW-0539">Nucleus</keyword>
<dbReference type="Pfam" id="PF16770">
    <property type="entry name" value="RTT107_BRCT_5"/>
    <property type="match status" value="1"/>
</dbReference>